<sequence>SSDWAALDRLVASQLNGGEGHHSCKQLFCSSGDLGFSFEEQEDSEAQLMMNLHDDRSNNDDEGGEGSPDIWNFAQSSSSLSSTSGGDPLCHLSV</sequence>
<comment type="caution">
    <text evidence="2">The sequence shown here is derived from an EMBL/GenBank/DDBJ whole genome shotgun (WGS) entry which is preliminary data.</text>
</comment>
<feature type="region of interest" description="Disordered" evidence="1">
    <location>
        <begin position="53"/>
        <end position="94"/>
    </location>
</feature>
<evidence type="ECO:0000256" key="1">
    <source>
        <dbReference type="SAM" id="MobiDB-lite"/>
    </source>
</evidence>
<keyword evidence="3" id="KW-1185">Reference proteome</keyword>
<feature type="non-terminal residue" evidence="2">
    <location>
        <position position="1"/>
    </location>
</feature>
<gene>
    <name evidence="2" type="ORF">M569_10481</name>
</gene>
<proteinExistence type="predicted"/>
<evidence type="ECO:0000313" key="2">
    <source>
        <dbReference type="EMBL" id="EPS64312.1"/>
    </source>
</evidence>
<dbReference type="EMBL" id="AUSU01004918">
    <property type="protein sequence ID" value="EPS64312.1"/>
    <property type="molecule type" value="Genomic_DNA"/>
</dbReference>
<protein>
    <submittedName>
        <fullName evidence="2">Uncharacterized protein</fullName>
    </submittedName>
</protein>
<accession>S8DWK3</accession>
<organism evidence="2 3">
    <name type="scientific">Genlisea aurea</name>
    <dbReference type="NCBI Taxonomy" id="192259"/>
    <lineage>
        <taxon>Eukaryota</taxon>
        <taxon>Viridiplantae</taxon>
        <taxon>Streptophyta</taxon>
        <taxon>Embryophyta</taxon>
        <taxon>Tracheophyta</taxon>
        <taxon>Spermatophyta</taxon>
        <taxon>Magnoliopsida</taxon>
        <taxon>eudicotyledons</taxon>
        <taxon>Gunneridae</taxon>
        <taxon>Pentapetalae</taxon>
        <taxon>asterids</taxon>
        <taxon>lamiids</taxon>
        <taxon>Lamiales</taxon>
        <taxon>Lentibulariaceae</taxon>
        <taxon>Genlisea</taxon>
    </lineage>
</organism>
<dbReference type="AlphaFoldDB" id="S8DWK3"/>
<evidence type="ECO:0000313" key="3">
    <source>
        <dbReference type="Proteomes" id="UP000015453"/>
    </source>
</evidence>
<reference evidence="2 3" key="1">
    <citation type="journal article" date="2013" name="BMC Genomics">
        <title>The miniature genome of a carnivorous plant Genlisea aurea contains a low number of genes and short non-coding sequences.</title>
        <authorList>
            <person name="Leushkin E.V."/>
            <person name="Sutormin R.A."/>
            <person name="Nabieva E.R."/>
            <person name="Penin A.A."/>
            <person name="Kondrashov A.S."/>
            <person name="Logacheva M.D."/>
        </authorList>
    </citation>
    <scope>NUCLEOTIDE SEQUENCE [LARGE SCALE GENOMIC DNA]</scope>
</reference>
<name>S8DWK3_9LAMI</name>
<dbReference type="Proteomes" id="UP000015453">
    <property type="component" value="Unassembled WGS sequence"/>
</dbReference>